<keyword evidence="9" id="KW-1185">Reference proteome</keyword>
<evidence type="ECO:0000313" key="8">
    <source>
        <dbReference type="EMBL" id="GAA0509444.1"/>
    </source>
</evidence>
<evidence type="ECO:0000313" key="9">
    <source>
        <dbReference type="Proteomes" id="UP001500191"/>
    </source>
</evidence>
<reference evidence="9" key="1">
    <citation type="journal article" date="2019" name="Int. J. Syst. Evol. Microbiol.">
        <title>The Global Catalogue of Microorganisms (GCM) 10K type strain sequencing project: providing services to taxonomists for standard genome sequencing and annotation.</title>
        <authorList>
            <consortium name="The Broad Institute Genomics Platform"/>
            <consortium name="The Broad Institute Genome Sequencing Center for Infectious Disease"/>
            <person name="Wu L."/>
            <person name="Ma J."/>
        </authorList>
    </citation>
    <scope>NUCLEOTIDE SEQUENCE [LARGE SCALE GENOMIC DNA]</scope>
    <source>
        <strain evidence="9">JCM 14368</strain>
    </source>
</reference>
<dbReference type="InterPro" id="IPR039425">
    <property type="entry name" value="RNA_pol_sigma-70-like"/>
</dbReference>
<keyword evidence="5" id="KW-0804">Transcription</keyword>
<evidence type="ECO:0000259" key="6">
    <source>
        <dbReference type="Pfam" id="PF04542"/>
    </source>
</evidence>
<evidence type="ECO:0000256" key="2">
    <source>
        <dbReference type="ARBA" id="ARBA00023015"/>
    </source>
</evidence>
<dbReference type="InterPro" id="IPR014284">
    <property type="entry name" value="RNA_pol_sigma-70_dom"/>
</dbReference>
<dbReference type="PANTHER" id="PTHR43133">
    <property type="entry name" value="RNA POLYMERASE ECF-TYPE SIGMA FACTO"/>
    <property type="match status" value="1"/>
</dbReference>
<dbReference type="EMBL" id="BAAADB010000012">
    <property type="protein sequence ID" value="GAA0509444.1"/>
    <property type="molecule type" value="Genomic_DNA"/>
</dbReference>
<evidence type="ECO:0000256" key="5">
    <source>
        <dbReference type="ARBA" id="ARBA00023163"/>
    </source>
</evidence>
<organism evidence="8 9">
    <name type="scientific">Deinococcus depolymerans</name>
    <dbReference type="NCBI Taxonomy" id="392408"/>
    <lineage>
        <taxon>Bacteria</taxon>
        <taxon>Thermotogati</taxon>
        <taxon>Deinococcota</taxon>
        <taxon>Deinococci</taxon>
        <taxon>Deinococcales</taxon>
        <taxon>Deinococcaceae</taxon>
        <taxon>Deinococcus</taxon>
    </lineage>
</organism>
<feature type="domain" description="RNA polymerase sigma factor 70 region 4 type 2" evidence="7">
    <location>
        <begin position="119"/>
        <end position="172"/>
    </location>
</feature>
<name>A0ABP3M0C8_9DEIO</name>
<comment type="similarity">
    <text evidence="1">Belongs to the sigma-70 factor family. ECF subfamily.</text>
</comment>
<comment type="caution">
    <text evidence="8">The sequence shown here is derived from an EMBL/GenBank/DDBJ whole genome shotgun (WGS) entry which is preliminary data.</text>
</comment>
<evidence type="ECO:0000256" key="3">
    <source>
        <dbReference type="ARBA" id="ARBA00023082"/>
    </source>
</evidence>
<dbReference type="Pfam" id="PF08281">
    <property type="entry name" value="Sigma70_r4_2"/>
    <property type="match status" value="1"/>
</dbReference>
<proteinExistence type="inferred from homology"/>
<evidence type="ECO:0000259" key="7">
    <source>
        <dbReference type="Pfam" id="PF08281"/>
    </source>
</evidence>
<dbReference type="Pfam" id="PF04542">
    <property type="entry name" value="Sigma70_r2"/>
    <property type="match status" value="1"/>
</dbReference>
<dbReference type="SUPFAM" id="SSF88659">
    <property type="entry name" value="Sigma3 and sigma4 domains of RNA polymerase sigma factors"/>
    <property type="match status" value="1"/>
</dbReference>
<dbReference type="InterPro" id="IPR007627">
    <property type="entry name" value="RNA_pol_sigma70_r2"/>
</dbReference>
<dbReference type="NCBIfam" id="TIGR02937">
    <property type="entry name" value="sigma70-ECF"/>
    <property type="match status" value="1"/>
</dbReference>
<evidence type="ECO:0000256" key="4">
    <source>
        <dbReference type="ARBA" id="ARBA00023125"/>
    </source>
</evidence>
<dbReference type="InterPro" id="IPR013249">
    <property type="entry name" value="RNA_pol_sigma70_r4_t2"/>
</dbReference>
<keyword evidence="3" id="KW-0731">Sigma factor</keyword>
<sequence length="185" mass="20037">MNDALDSLSDPELARLAVRDERAFEVLVTRHAPAVHRLAALNVGPGAADEVVQDVFVAAHRGLRGFRGDAQFSTWLHRITLNACTKTLGRHRPSVPLEDAPEPASAQNLTRAAEVTQLREQLSAALRTLPPEQREAVTLREVSGLEYAEIAALTGAELGTVKSRINRGRAALRAWLTCAGVTPHD</sequence>
<dbReference type="Gene3D" id="1.10.1740.10">
    <property type="match status" value="1"/>
</dbReference>
<feature type="domain" description="RNA polymerase sigma-70 region 2" evidence="6">
    <location>
        <begin position="27"/>
        <end position="92"/>
    </location>
</feature>
<dbReference type="InterPro" id="IPR036388">
    <property type="entry name" value="WH-like_DNA-bd_sf"/>
</dbReference>
<evidence type="ECO:0000256" key="1">
    <source>
        <dbReference type="ARBA" id="ARBA00010641"/>
    </source>
</evidence>
<gene>
    <name evidence="8" type="primary">rpoE</name>
    <name evidence="8" type="ORF">GCM10008937_16630</name>
</gene>
<dbReference type="PANTHER" id="PTHR43133:SF8">
    <property type="entry name" value="RNA POLYMERASE SIGMA FACTOR HI_1459-RELATED"/>
    <property type="match status" value="1"/>
</dbReference>
<dbReference type="CDD" id="cd06171">
    <property type="entry name" value="Sigma70_r4"/>
    <property type="match status" value="1"/>
</dbReference>
<keyword evidence="2" id="KW-0805">Transcription regulation</keyword>
<accession>A0ABP3M0C8</accession>
<dbReference type="Gene3D" id="1.10.10.10">
    <property type="entry name" value="Winged helix-like DNA-binding domain superfamily/Winged helix DNA-binding domain"/>
    <property type="match status" value="1"/>
</dbReference>
<dbReference type="InterPro" id="IPR013324">
    <property type="entry name" value="RNA_pol_sigma_r3/r4-like"/>
</dbReference>
<dbReference type="Proteomes" id="UP001500191">
    <property type="component" value="Unassembled WGS sequence"/>
</dbReference>
<protein>
    <submittedName>
        <fullName evidence="8">RNA polymerase sigma factor RpoE</fullName>
    </submittedName>
</protein>
<dbReference type="SUPFAM" id="SSF88946">
    <property type="entry name" value="Sigma2 domain of RNA polymerase sigma factors"/>
    <property type="match status" value="1"/>
</dbReference>
<keyword evidence="4" id="KW-0238">DNA-binding</keyword>
<dbReference type="InterPro" id="IPR013325">
    <property type="entry name" value="RNA_pol_sigma_r2"/>
</dbReference>